<comment type="caution">
    <text evidence="7">The sequence shown here is derived from an EMBL/GenBank/DDBJ whole genome shotgun (WGS) entry which is preliminary data.</text>
</comment>
<dbReference type="InterPro" id="IPR006139">
    <property type="entry name" value="D-isomer_2_OHA_DH_cat_dom"/>
</dbReference>
<proteinExistence type="inferred from homology"/>
<dbReference type="EC" id="1.1.1.-" evidence="7"/>
<dbReference type="InterPro" id="IPR050223">
    <property type="entry name" value="D-isomer_2-hydroxyacid_DH"/>
</dbReference>
<dbReference type="RefSeq" id="WP_380688450.1">
    <property type="nucleotide sequence ID" value="NZ_JBHRSS010000003.1"/>
</dbReference>
<evidence type="ECO:0000256" key="3">
    <source>
        <dbReference type="ARBA" id="ARBA00023027"/>
    </source>
</evidence>
<evidence type="ECO:0000259" key="6">
    <source>
        <dbReference type="Pfam" id="PF02826"/>
    </source>
</evidence>
<sequence>MQKHVLIFSDGLSGAQKGRLAQRYVVHDFSDRDAGADNPDFAAALAQAHGLIGVRMAWSAQQLARAQALEAVSSISVGVDNYDVDYLSTHGITLCHTPDVLTETTADTAFTLMLTSARRAVELANRVRAGEWRAPVGPAEYGVDVHHKRLGIVGMGRIGAAIARRAHFGFGMSVSYHNRSRAPALEAELGAEYVTFDALLEHSDFVCATVPLSAATENLFDAAAFARMKHSAIFINIARGGVVDEAALVAALDNGDIRAAGLDVFRDEPIDGNHPLASRDNVVALPHIGSATFETRAAMADLAVDNLIAALEGDTPAAVFKR</sequence>
<dbReference type="Proteomes" id="UP001595462">
    <property type="component" value="Unassembled WGS sequence"/>
</dbReference>
<evidence type="ECO:0000313" key="7">
    <source>
        <dbReference type="EMBL" id="MFC3103941.1"/>
    </source>
</evidence>
<evidence type="ECO:0000313" key="8">
    <source>
        <dbReference type="Proteomes" id="UP001595462"/>
    </source>
</evidence>
<keyword evidence="8" id="KW-1185">Reference proteome</keyword>
<keyword evidence="3" id="KW-0520">NAD</keyword>
<organism evidence="7 8">
    <name type="scientific">Salinisphaera aquimarina</name>
    <dbReference type="NCBI Taxonomy" id="2094031"/>
    <lineage>
        <taxon>Bacteria</taxon>
        <taxon>Pseudomonadati</taxon>
        <taxon>Pseudomonadota</taxon>
        <taxon>Gammaproteobacteria</taxon>
        <taxon>Salinisphaerales</taxon>
        <taxon>Salinisphaeraceae</taxon>
        <taxon>Salinisphaera</taxon>
    </lineage>
</organism>
<dbReference type="InterPro" id="IPR029753">
    <property type="entry name" value="D-isomer_DH_CS"/>
</dbReference>
<dbReference type="GO" id="GO:0016491">
    <property type="term" value="F:oxidoreductase activity"/>
    <property type="evidence" value="ECO:0007669"/>
    <property type="project" value="UniProtKB-KW"/>
</dbReference>
<dbReference type="SUPFAM" id="SSF52283">
    <property type="entry name" value="Formate/glycerate dehydrogenase catalytic domain-like"/>
    <property type="match status" value="1"/>
</dbReference>
<dbReference type="InterPro" id="IPR036291">
    <property type="entry name" value="NAD(P)-bd_dom_sf"/>
</dbReference>
<feature type="domain" description="D-isomer specific 2-hydroxyacid dehydrogenase catalytic" evidence="5">
    <location>
        <begin position="25"/>
        <end position="318"/>
    </location>
</feature>
<comment type="similarity">
    <text evidence="1 4">Belongs to the D-isomer specific 2-hydroxyacid dehydrogenase family.</text>
</comment>
<gene>
    <name evidence="7" type="ORF">ACFOSU_08555</name>
</gene>
<dbReference type="CDD" id="cd05301">
    <property type="entry name" value="GDH"/>
    <property type="match status" value="1"/>
</dbReference>
<reference evidence="8" key="1">
    <citation type="journal article" date="2019" name="Int. J. Syst. Evol. Microbiol.">
        <title>The Global Catalogue of Microorganisms (GCM) 10K type strain sequencing project: providing services to taxonomists for standard genome sequencing and annotation.</title>
        <authorList>
            <consortium name="The Broad Institute Genomics Platform"/>
            <consortium name="The Broad Institute Genome Sequencing Center for Infectious Disease"/>
            <person name="Wu L."/>
            <person name="Ma J."/>
        </authorList>
    </citation>
    <scope>NUCLEOTIDE SEQUENCE [LARGE SCALE GENOMIC DNA]</scope>
    <source>
        <strain evidence="8">KCTC 52640</strain>
    </source>
</reference>
<dbReference type="Pfam" id="PF02826">
    <property type="entry name" value="2-Hacid_dh_C"/>
    <property type="match status" value="1"/>
</dbReference>
<dbReference type="InterPro" id="IPR006140">
    <property type="entry name" value="D-isomer_DH_NAD-bd"/>
</dbReference>
<protein>
    <submittedName>
        <fullName evidence="7">2-hydroxyacid dehydrogenase</fullName>
        <ecNumber evidence="7">1.1.1.-</ecNumber>
    </submittedName>
</protein>
<dbReference type="Pfam" id="PF00389">
    <property type="entry name" value="2-Hacid_dh"/>
    <property type="match status" value="1"/>
</dbReference>
<evidence type="ECO:0000259" key="5">
    <source>
        <dbReference type="Pfam" id="PF00389"/>
    </source>
</evidence>
<dbReference type="PROSITE" id="PS00065">
    <property type="entry name" value="D_2_HYDROXYACID_DH_1"/>
    <property type="match status" value="1"/>
</dbReference>
<evidence type="ECO:0000256" key="2">
    <source>
        <dbReference type="ARBA" id="ARBA00023002"/>
    </source>
</evidence>
<evidence type="ECO:0000256" key="4">
    <source>
        <dbReference type="RuleBase" id="RU003719"/>
    </source>
</evidence>
<accession>A0ABV7EPW0</accession>
<name>A0ABV7EPW0_9GAMM</name>
<dbReference type="PROSITE" id="PS00671">
    <property type="entry name" value="D_2_HYDROXYACID_DH_3"/>
    <property type="match status" value="1"/>
</dbReference>
<feature type="domain" description="D-isomer specific 2-hydroxyacid dehydrogenase NAD-binding" evidence="6">
    <location>
        <begin position="110"/>
        <end position="289"/>
    </location>
</feature>
<dbReference type="InterPro" id="IPR029752">
    <property type="entry name" value="D-isomer_DH_CS1"/>
</dbReference>
<dbReference type="PANTHER" id="PTHR10996:SF283">
    <property type="entry name" value="GLYOXYLATE_HYDROXYPYRUVATE REDUCTASE B"/>
    <property type="match status" value="1"/>
</dbReference>
<dbReference type="PANTHER" id="PTHR10996">
    <property type="entry name" value="2-HYDROXYACID DEHYDROGENASE-RELATED"/>
    <property type="match status" value="1"/>
</dbReference>
<dbReference type="EMBL" id="JBHRSS010000003">
    <property type="protein sequence ID" value="MFC3103941.1"/>
    <property type="molecule type" value="Genomic_DNA"/>
</dbReference>
<dbReference type="SUPFAM" id="SSF51735">
    <property type="entry name" value="NAD(P)-binding Rossmann-fold domains"/>
    <property type="match status" value="1"/>
</dbReference>
<keyword evidence="2 4" id="KW-0560">Oxidoreductase</keyword>
<evidence type="ECO:0000256" key="1">
    <source>
        <dbReference type="ARBA" id="ARBA00005854"/>
    </source>
</evidence>
<dbReference type="Gene3D" id="3.40.50.720">
    <property type="entry name" value="NAD(P)-binding Rossmann-like Domain"/>
    <property type="match status" value="2"/>
</dbReference>